<proteinExistence type="predicted"/>
<dbReference type="STRING" id="1915074.SPHI_28350"/>
<gene>
    <name evidence="1" type="ORF">SPHI_28350</name>
</gene>
<keyword evidence="2" id="KW-1185">Reference proteome</keyword>
<comment type="caution">
    <text evidence="1">The sequence shown here is derived from an EMBL/GenBank/DDBJ whole genome shotgun (WGS) entry which is preliminary data.</text>
</comment>
<dbReference type="OrthoDB" id="333076at2"/>
<accession>A0A1V2ER13</accession>
<evidence type="ECO:0008006" key="3">
    <source>
        <dbReference type="Google" id="ProtNLM"/>
    </source>
</evidence>
<dbReference type="EMBL" id="MPSB01000019">
    <property type="protein sequence ID" value="ONF94993.1"/>
    <property type="molecule type" value="Genomic_DNA"/>
</dbReference>
<reference evidence="1 2" key="1">
    <citation type="submission" date="2016-11" db="EMBL/GenBank/DDBJ databases">
        <title>Genome sequence of Sphingomonas jeddahensis G39.</title>
        <authorList>
            <person name="Poehlein A."/>
            <person name="Wuebbeler J.H."/>
            <person name="Steinbuechel A."/>
            <person name="Daniel R."/>
        </authorList>
    </citation>
    <scope>NUCLEOTIDE SEQUENCE [LARGE SCALE GENOMIC DNA]</scope>
    <source>
        <strain evidence="1 2">G39</strain>
    </source>
</reference>
<sequence>MVLTKGDEYPIHQTAEPVAYAGTDRNFYDRFFFNGYAPGAGEDGFFAAAMGIYPHLNIIDASFCWLVNGRQVNLHASRGLGMERMDTQVGGIAVEVLEPLKSVKLTVDAPEEHIRAELTFVGRAFPLEEPRFTRRNGPRVLMDVTRLTQNGSYSGWVEVDGKRTEIAGWLGTRDRSWGVRPIGAPDAQPASPPMLPQFFWLWSPTAMEDGDFYFHTNDDEHGRFWNRRAAWKPLGGGIEDETHYDTSDYQVHWKQGSRHAQGASLTLKDAAGQTKVEFDLGQTFMMLGLGYTHPKWGHGRHQGDGLTVEREDFNVAELDPMQPHHLHIQAVADITMTGPDGKVRRGRGVLEQLVIGPHAPSGFTGMLDAA</sequence>
<name>A0A1V2ER13_9SPHN</name>
<dbReference type="AlphaFoldDB" id="A0A1V2ER13"/>
<dbReference type="SUPFAM" id="SSF159245">
    <property type="entry name" value="AttH-like"/>
    <property type="match status" value="1"/>
</dbReference>
<evidence type="ECO:0000313" key="2">
    <source>
        <dbReference type="Proteomes" id="UP000188729"/>
    </source>
</evidence>
<dbReference type="RefSeq" id="WP_076745590.1">
    <property type="nucleotide sequence ID" value="NZ_MPSB01000019.1"/>
</dbReference>
<organism evidence="1 2">
    <name type="scientific">Sphingomonas jeddahensis</name>
    <dbReference type="NCBI Taxonomy" id="1915074"/>
    <lineage>
        <taxon>Bacteria</taxon>
        <taxon>Pseudomonadati</taxon>
        <taxon>Pseudomonadota</taxon>
        <taxon>Alphaproteobacteria</taxon>
        <taxon>Sphingomonadales</taxon>
        <taxon>Sphingomonadaceae</taxon>
        <taxon>Sphingomonas</taxon>
    </lineage>
</organism>
<evidence type="ECO:0000313" key="1">
    <source>
        <dbReference type="EMBL" id="ONF94993.1"/>
    </source>
</evidence>
<protein>
    <recommendedName>
        <fullName evidence="3">Hydroxyneurosporene synthase (CrtC)</fullName>
    </recommendedName>
</protein>
<dbReference type="Proteomes" id="UP000188729">
    <property type="component" value="Unassembled WGS sequence"/>
</dbReference>